<evidence type="ECO:0000313" key="2">
    <source>
        <dbReference type="EMBL" id="KAK2839560.1"/>
    </source>
</evidence>
<dbReference type="EMBL" id="JAUPFM010000010">
    <property type="protein sequence ID" value="KAK2839560.1"/>
    <property type="molecule type" value="Genomic_DNA"/>
</dbReference>
<comment type="caution">
    <text evidence="2">The sequence shown here is derived from an EMBL/GenBank/DDBJ whole genome shotgun (WGS) entry which is preliminary data.</text>
</comment>
<proteinExistence type="predicted"/>
<feature type="compositionally biased region" description="Polar residues" evidence="1">
    <location>
        <begin position="62"/>
        <end position="71"/>
    </location>
</feature>
<dbReference type="AlphaFoldDB" id="A0AA88MM21"/>
<sequence length="82" mass="8962">MKQQSELESNQSADCAALPPVQLNTKTQHDGQEGFTIHTEPSSYLLTGFALITAVQPSPLVSASKVTNSPKISVMNKHNRRR</sequence>
<reference evidence="2" key="1">
    <citation type="submission" date="2023-07" db="EMBL/GenBank/DDBJ databases">
        <title>Chromosome-level Genome Assembly of Striped Snakehead (Channa striata).</title>
        <authorList>
            <person name="Liu H."/>
        </authorList>
    </citation>
    <scope>NUCLEOTIDE SEQUENCE</scope>
    <source>
        <strain evidence="2">Gz</strain>
        <tissue evidence="2">Muscle</tissue>
    </source>
</reference>
<feature type="compositionally biased region" description="Polar residues" evidence="1">
    <location>
        <begin position="1"/>
        <end position="13"/>
    </location>
</feature>
<feature type="region of interest" description="Disordered" evidence="1">
    <location>
        <begin position="62"/>
        <end position="82"/>
    </location>
</feature>
<evidence type="ECO:0000256" key="1">
    <source>
        <dbReference type="SAM" id="MobiDB-lite"/>
    </source>
</evidence>
<keyword evidence="3" id="KW-1185">Reference proteome</keyword>
<dbReference type="Proteomes" id="UP001187415">
    <property type="component" value="Unassembled WGS sequence"/>
</dbReference>
<organism evidence="2 3">
    <name type="scientific">Channa striata</name>
    <name type="common">Snakehead murrel</name>
    <name type="synonym">Ophicephalus striatus</name>
    <dbReference type="NCBI Taxonomy" id="64152"/>
    <lineage>
        <taxon>Eukaryota</taxon>
        <taxon>Metazoa</taxon>
        <taxon>Chordata</taxon>
        <taxon>Craniata</taxon>
        <taxon>Vertebrata</taxon>
        <taxon>Euteleostomi</taxon>
        <taxon>Actinopterygii</taxon>
        <taxon>Neopterygii</taxon>
        <taxon>Teleostei</taxon>
        <taxon>Neoteleostei</taxon>
        <taxon>Acanthomorphata</taxon>
        <taxon>Anabantaria</taxon>
        <taxon>Anabantiformes</taxon>
        <taxon>Channoidei</taxon>
        <taxon>Channidae</taxon>
        <taxon>Channa</taxon>
    </lineage>
</organism>
<protein>
    <submittedName>
        <fullName evidence="2">Uncharacterized protein</fullName>
    </submittedName>
</protein>
<name>A0AA88MM21_CHASR</name>
<evidence type="ECO:0000313" key="3">
    <source>
        <dbReference type="Proteomes" id="UP001187415"/>
    </source>
</evidence>
<gene>
    <name evidence="2" type="ORF">Q5P01_013300</name>
</gene>
<accession>A0AA88MM21</accession>
<feature type="region of interest" description="Disordered" evidence="1">
    <location>
        <begin position="1"/>
        <end position="36"/>
    </location>
</feature>